<reference evidence="1 4" key="2">
    <citation type="submission" date="2024-06" db="EMBL/GenBank/DDBJ databases">
        <title>Soil Sphingobacterium thalpophilum.</title>
        <authorList>
            <person name="Yang J."/>
            <person name="Li J."/>
        </authorList>
    </citation>
    <scope>NUCLEOTIDE SEQUENCE [LARGE SCALE GENOMIC DNA]</scope>
    <source>
        <strain evidence="1 4">22g91tb</strain>
    </source>
</reference>
<dbReference type="EMBL" id="LR590484">
    <property type="protein sequence ID" value="VTR33988.1"/>
    <property type="molecule type" value="Genomic_DNA"/>
</dbReference>
<keyword evidence="4" id="KW-1185">Reference proteome</keyword>
<accession>A0A4V6KS55</accession>
<dbReference type="STRING" id="1123265.GCA_000686625_01697"/>
<evidence type="ECO:0000313" key="1">
    <source>
        <dbReference type="EMBL" id="MEZ0450675.1"/>
    </source>
</evidence>
<organism evidence="2 3">
    <name type="scientific">Sphingobacterium thalpophilum</name>
    <dbReference type="NCBI Taxonomy" id="259"/>
    <lineage>
        <taxon>Bacteria</taxon>
        <taxon>Pseudomonadati</taxon>
        <taxon>Bacteroidota</taxon>
        <taxon>Sphingobacteriia</taxon>
        <taxon>Sphingobacteriales</taxon>
        <taxon>Sphingobacteriaceae</taxon>
        <taxon>Sphingobacterium</taxon>
    </lineage>
</organism>
<evidence type="ECO:0000313" key="4">
    <source>
        <dbReference type="Proteomes" id="UP001566204"/>
    </source>
</evidence>
<dbReference type="Proteomes" id="UP001566204">
    <property type="component" value="Unassembled WGS sequence"/>
</dbReference>
<dbReference type="InterPro" id="IPR027829">
    <property type="entry name" value="DUF4625"/>
</dbReference>
<dbReference type="RefSeq" id="WP_028069204.1">
    <property type="nucleotide sequence ID" value="NZ_CP141191.1"/>
</dbReference>
<name>A0A4V6KS55_9SPHI</name>
<proteinExistence type="predicted"/>
<dbReference type="PROSITE" id="PS51257">
    <property type="entry name" value="PROKAR_LIPOPROTEIN"/>
    <property type="match status" value="1"/>
</dbReference>
<dbReference type="EMBL" id="JBEOQB010000001">
    <property type="protein sequence ID" value="MEZ0450675.1"/>
    <property type="molecule type" value="Genomic_DNA"/>
</dbReference>
<dbReference type="KEGG" id="stha:NCTC11429_01260"/>
<gene>
    <name evidence="1" type="ORF">ABTW24_03615</name>
    <name evidence="2" type="ORF">NCTC11429_01260</name>
</gene>
<protein>
    <submittedName>
        <fullName evidence="1">DUF4625 domain-containing protein</fullName>
    </submittedName>
</protein>
<dbReference type="GeneID" id="78462030"/>
<reference evidence="2 3" key="1">
    <citation type="submission" date="2019-05" db="EMBL/GenBank/DDBJ databases">
        <authorList>
            <consortium name="Pathogen Informatics"/>
        </authorList>
    </citation>
    <scope>NUCLEOTIDE SEQUENCE [LARGE SCALE GENOMIC DNA]</scope>
    <source>
        <strain evidence="2 3">NCTC11429</strain>
    </source>
</reference>
<evidence type="ECO:0000313" key="2">
    <source>
        <dbReference type="EMBL" id="VTR33988.1"/>
    </source>
</evidence>
<dbReference type="Gene3D" id="2.60.40.4140">
    <property type="match status" value="1"/>
</dbReference>
<sequence length="158" mass="17668">MRTLTKYAIAALMLSTVTGCKKDKENIDTEKPQIDISWGSAFPKQCSEVKRGTSFTFRARLSDNVALGSYSLNVHHNFDHHSHSTEVEECPLDPVKTPVAPFVYVKTVNISGQPRQYDAQLDIEVPATVDPGNYHFMIQVTDQSGWSLQKGISIRIVE</sequence>
<evidence type="ECO:0000313" key="3">
    <source>
        <dbReference type="Proteomes" id="UP000308196"/>
    </source>
</evidence>
<dbReference type="AlphaFoldDB" id="A0A4V6KS55"/>
<dbReference type="Proteomes" id="UP000308196">
    <property type="component" value="Chromosome"/>
</dbReference>
<dbReference type="Pfam" id="PF15418">
    <property type="entry name" value="DUF4625"/>
    <property type="match status" value="1"/>
</dbReference>